<evidence type="ECO:0000313" key="18">
    <source>
        <dbReference type="Proteomes" id="UP000092578"/>
    </source>
</evidence>
<feature type="active site" description="Acyl-ester intermediate" evidence="13">
    <location>
        <position position="71"/>
    </location>
</feature>
<evidence type="ECO:0000256" key="7">
    <source>
        <dbReference type="ARBA" id="ARBA00022729"/>
    </source>
</evidence>
<dbReference type="InterPro" id="IPR037167">
    <property type="entry name" value="Peptidase_S11_C_sf"/>
</dbReference>
<evidence type="ECO:0000256" key="8">
    <source>
        <dbReference type="ARBA" id="ARBA00022801"/>
    </source>
</evidence>
<evidence type="ECO:0000256" key="1">
    <source>
        <dbReference type="ARBA" id="ARBA00003217"/>
    </source>
</evidence>
<comment type="similarity">
    <text evidence="3 15">Belongs to the peptidase S11 family.</text>
</comment>
<keyword evidence="7" id="KW-0732">Signal</keyword>
<dbReference type="InterPro" id="IPR012338">
    <property type="entry name" value="Beta-lactam/transpept-like"/>
</dbReference>
<keyword evidence="11" id="KW-0961">Cell wall biogenesis/degradation</keyword>
<comment type="function">
    <text evidence="1">Removes C-terminal D-alanyl residues from sugar-peptide cell wall precursors.</text>
</comment>
<evidence type="ECO:0000256" key="10">
    <source>
        <dbReference type="ARBA" id="ARBA00022984"/>
    </source>
</evidence>
<feature type="active site" description="Proton acceptor" evidence="13">
    <location>
        <position position="74"/>
    </location>
</feature>
<dbReference type="Gene3D" id="3.40.710.10">
    <property type="entry name" value="DD-peptidase/beta-lactamase superfamily"/>
    <property type="match status" value="1"/>
</dbReference>
<keyword evidence="5 17" id="KW-0121">Carboxypeptidase</keyword>
<dbReference type="Pfam" id="PF07943">
    <property type="entry name" value="PBP5_C"/>
    <property type="match status" value="1"/>
</dbReference>
<evidence type="ECO:0000313" key="17">
    <source>
        <dbReference type="EMBL" id="OCA89377.1"/>
    </source>
</evidence>
<dbReference type="EC" id="3.4.16.4" evidence="4"/>
<evidence type="ECO:0000256" key="6">
    <source>
        <dbReference type="ARBA" id="ARBA00022670"/>
    </source>
</evidence>
<evidence type="ECO:0000259" key="16">
    <source>
        <dbReference type="SMART" id="SM00936"/>
    </source>
</evidence>
<name>A0A1B9AZJ2_9BACI</name>
<feature type="binding site" evidence="14">
    <location>
        <position position="260"/>
    </location>
    <ligand>
        <name>substrate</name>
    </ligand>
</feature>
<evidence type="ECO:0000256" key="14">
    <source>
        <dbReference type="PIRSR" id="PIRSR618044-2"/>
    </source>
</evidence>
<evidence type="ECO:0000256" key="12">
    <source>
        <dbReference type="ARBA" id="ARBA00034000"/>
    </source>
</evidence>
<dbReference type="GO" id="GO:0009252">
    <property type="term" value="P:peptidoglycan biosynthetic process"/>
    <property type="evidence" value="ECO:0007669"/>
    <property type="project" value="UniProtKB-UniPathway"/>
</dbReference>
<keyword evidence="8" id="KW-0378">Hydrolase</keyword>
<dbReference type="EMBL" id="MAYT01000010">
    <property type="protein sequence ID" value="OCA89377.1"/>
    <property type="molecule type" value="Genomic_DNA"/>
</dbReference>
<comment type="caution">
    <text evidence="17">The sequence shown here is derived from an EMBL/GenBank/DDBJ whole genome shotgun (WGS) entry which is preliminary data.</text>
</comment>
<dbReference type="Proteomes" id="UP000092578">
    <property type="component" value="Unassembled WGS sequence"/>
</dbReference>
<comment type="catalytic activity">
    <reaction evidence="12">
        <text>Preferential cleavage: (Ac)2-L-Lys-D-Ala-|-D-Ala. Also transpeptidation of peptidyl-alanyl moieties that are N-acyl substituents of D-alanine.</text>
        <dbReference type="EC" id="3.4.16.4"/>
    </reaction>
</comment>
<dbReference type="Pfam" id="PF00768">
    <property type="entry name" value="Peptidase_S11"/>
    <property type="match status" value="1"/>
</dbReference>
<organism evidence="17 18">
    <name type="scientific">Pseudobacillus wudalianchiensis</name>
    <dbReference type="NCBI Taxonomy" id="1743143"/>
    <lineage>
        <taxon>Bacteria</taxon>
        <taxon>Bacillati</taxon>
        <taxon>Bacillota</taxon>
        <taxon>Bacilli</taxon>
        <taxon>Bacillales</taxon>
        <taxon>Bacillaceae</taxon>
        <taxon>Pseudobacillus</taxon>
    </lineage>
</organism>
<dbReference type="PANTHER" id="PTHR21581:SF11">
    <property type="entry name" value="D-ALANYL-D-ALANINE CARBOXYPEPTIDASE DACA"/>
    <property type="match status" value="1"/>
</dbReference>
<dbReference type="UniPathway" id="UPA00219"/>
<protein>
    <recommendedName>
        <fullName evidence="4">serine-type D-Ala-D-Ala carboxypeptidase</fullName>
        <ecNumber evidence="4">3.4.16.4</ecNumber>
    </recommendedName>
</protein>
<evidence type="ECO:0000256" key="5">
    <source>
        <dbReference type="ARBA" id="ARBA00022645"/>
    </source>
</evidence>
<keyword evidence="9" id="KW-0133">Cell shape</keyword>
<keyword evidence="6" id="KW-0645">Protease</keyword>
<proteinExistence type="inferred from homology"/>
<feature type="active site" evidence="13">
    <location>
        <position position="135"/>
    </location>
</feature>
<sequence length="457" mass="50626">MEGLLVRNQMFKKGIAFMLSLLLVAGLWQPRPSVQAEESLKVNAAAAILIDSETGQILYEKNADKMLGIASMTKMMTEYLLLESIKEKKVSWDQEYTVSEYVYKISQDRGLSNVPLRLGEKYNVRELYEAMTIYSANAATIALAETIAGSEANFVKLMNKKGKELGLEKYKFVNASGLSNKDLKGMHPSPGSAKDENMMSAKTTATLAYHLVKEYPEVLETASITKKKFREGTDDETNMENWNWMLPSLVFGYEGMTGLKTGSTDFAGYCFTGTAERDGKKLISVVMDATDDKGKGNHKARFTETKKLLDYGFNEFDRKEVVKKGATVKGYESAPVNKGKEKQVAIKAGDSLAVYVKKGEKANFNNSFRIKGSEKESSEKVQAPIKKGKVVGFVTLTPQKGSELKYVAHKDKNQAEVPMVAAETVEKANWFVLSMRAIGGFFAGIWTAAIDTITGWF</sequence>
<dbReference type="InterPro" id="IPR018044">
    <property type="entry name" value="Peptidase_S11"/>
</dbReference>
<feature type="domain" description="Peptidase S11 D-Ala-D-Ala carboxypeptidase A C-terminal" evidence="16">
    <location>
        <begin position="316"/>
        <end position="427"/>
    </location>
</feature>
<evidence type="ECO:0000256" key="2">
    <source>
        <dbReference type="ARBA" id="ARBA00004752"/>
    </source>
</evidence>
<dbReference type="GO" id="GO:0006508">
    <property type="term" value="P:proteolysis"/>
    <property type="evidence" value="ECO:0007669"/>
    <property type="project" value="UniProtKB-KW"/>
</dbReference>
<dbReference type="PRINTS" id="PR00725">
    <property type="entry name" value="DADACBPTASE1"/>
</dbReference>
<dbReference type="AlphaFoldDB" id="A0A1B9AZJ2"/>
<dbReference type="SMART" id="SM00936">
    <property type="entry name" value="PBP5_C"/>
    <property type="match status" value="1"/>
</dbReference>
<evidence type="ECO:0000256" key="4">
    <source>
        <dbReference type="ARBA" id="ARBA00012448"/>
    </source>
</evidence>
<dbReference type="SUPFAM" id="SSF56601">
    <property type="entry name" value="beta-lactamase/transpeptidase-like"/>
    <property type="match status" value="1"/>
</dbReference>
<dbReference type="GO" id="GO:0009002">
    <property type="term" value="F:serine-type D-Ala-D-Ala carboxypeptidase activity"/>
    <property type="evidence" value="ECO:0007669"/>
    <property type="project" value="UniProtKB-EC"/>
</dbReference>
<evidence type="ECO:0000256" key="13">
    <source>
        <dbReference type="PIRSR" id="PIRSR618044-1"/>
    </source>
</evidence>
<dbReference type="InterPro" id="IPR015956">
    <property type="entry name" value="Peniciliin-bd_prot_C_sf"/>
</dbReference>
<dbReference type="PANTHER" id="PTHR21581">
    <property type="entry name" value="D-ALANYL-D-ALANINE CARBOXYPEPTIDASE"/>
    <property type="match status" value="1"/>
</dbReference>
<dbReference type="GO" id="GO:0071555">
    <property type="term" value="P:cell wall organization"/>
    <property type="evidence" value="ECO:0007669"/>
    <property type="project" value="UniProtKB-KW"/>
</dbReference>
<dbReference type="GO" id="GO:0008360">
    <property type="term" value="P:regulation of cell shape"/>
    <property type="evidence" value="ECO:0007669"/>
    <property type="project" value="UniProtKB-KW"/>
</dbReference>
<dbReference type="SUPFAM" id="SSF69189">
    <property type="entry name" value="Penicillin-binding protein associated domain"/>
    <property type="match status" value="1"/>
</dbReference>
<reference evidence="18" key="1">
    <citation type="submission" date="2016-05" db="EMBL/GenBank/DDBJ databases">
        <authorList>
            <person name="Liu B."/>
            <person name="Wang J."/>
            <person name="Zhu Y."/>
            <person name="Liu G."/>
            <person name="Chen Q."/>
            <person name="Chen Z."/>
            <person name="Lan J."/>
            <person name="Che J."/>
            <person name="Ge C."/>
            <person name="Shi H."/>
            <person name="Pan Z."/>
            <person name="Liu X."/>
        </authorList>
    </citation>
    <scope>NUCLEOTIDE SEQUENCE [LARGE SCALE GENOMIC DNA]</scope>
    <source>
        <strain evidence="18">FJAT-27215</strain>
    </source>
</reference>
<dbReference type="Gene3D" id="2.60.410.10">
    <property type="entry name" value="D-Ala-D-Ala carboxypeptidase, C-terminal domain"/>
    <property type="match status" value="1"/>
</dbReference>
<evidence type="ECO:0000256" key="9">
    <source>
        <dbReference type="ARBA" id="ARBA00022960"/>
    </source>
</evidence>
<keyword evidence="18" id="KW-1185">Reference proteome</keyword>
<keyword evidence="10" id="KW-0573">Peptidoglycan synthesis</keyword>
<evidence type="ECO:0000256" key="3">
    <source>
        <dbReference type="ARBA" id="ARBA00007164"/>
    </source>
</evidence>
<evidence type="ECO:0000256" key="15">
    <source>
        <dbReference type="RuleBase" id="RU004016"/>
    </source>
</evidence>
<dbReference type="InterPro" id="IPR012907">
    <property type="entry name" value="Peptidase_S11_C"/>
</dbReference>
<evidence type="ECO:0000256" key="11">
    <source>
        <dbReference type="ARBA" id="ARBA00023316"/>
    </source>
</evidence>
<accession>A0A1B9AZJ2</accession>
<gene>
    <name evidence="17" type="ORF">A8F95_21335</name>
</gene>
<dbReference type="InterPro" id="IPR001967">
    <property type="entry name" value="Peptidase_S11_N"/>
</dbReference>
<comment type="pathway">
    <text evidence="2">Cell wall biogenesis; peptidoglycan biosynthesis.</text>
</comment>